<feature type="domain" description="WRKY19-like zinc finger" evidence="2">
    <location>
        <begin position="281"/>
        <end position="305"/>
    </location>
</feature>
<evidence type="ECO:0000256" key="1">
    <source>
        <dbReference type="SAM" id="MobiDB-lite"/>
    </source>
</evidence>
<dbReference type="Pfam" id="PF24906">
    <property type="entry name" value="Zf_WRKY19"/>
    <property type="match status" value="6"/>
</dbReference>
<dbReference type="OrthoDB" id="77038at2759"/>
<feature type="domain" description="WRKY19-like zinc finger" evidence="2">
    <location>
        <begin position="435"/>
        <end position="458"/>
    </location>
</feature>
<evidence type="ECO:0000313" key="5">
    <source>
        <dbReference type="Proteomes" id="UP000197138"/>
    </source>
</evidence>
<dbReference type="GeneID" id="116203773"/>
<dbReference type="EMBL" id="MTKT01001287">
    <property type="protein sequence ID" value="OWM85268.1"/>
    <property type="molecule type" value="Genomic_DNA"/>
</dbReference>
<organism evidence="3 5">
    <name type="scientific">Punica granatum</name>
    <name type="common">Pomegranate</name>
    <dbReference type="NCBI Taxonomy" id="22663"/>
    <lineage>
        <taxon>Eukaryota</taxon>
        <taxon>Viridiplantae</taxon>
        <taxon>Streptophyta</taxon>
        <taxon>Embryophyta</taxon>
        <taxon>Tracheophyta</taxon>
        <taxon>Spermatophyta</taxon>
        <taxon>Magnoliopsida</taxon>
        <taxon>eudicotyledons</taxon>
        <taxon>Gunneridae</taxon>
        <taxon>Pentapetalae</taxon>
        <taxon>rosids</taxon>
        <taxon>malvids</taxon>
        <taxon>Myrtales</taxon>
        <taxon>Lythraceae</taxon>
        <taxon>Punica</taxon>
    </lineage>
</organism>
<gene>
    <name evidence="3" type="ORF">CDL15_Pgr028055</name>
    <name evidence="4" type="ORF">CRG98_033333</name>
</gene>
<dbReference type="PANTHER" id="PTHR31827:SF1">
    <property type="entry name" value="EMB|CAB89363.1"/>
    <property type="match status" value="1"/>
</dbReference>
<name>A0A218XKC1_PUNGR</name>
<sequence>MDPHYQNLANFRSHPFKMTSNLMHNGAAESMIQIEPLGLPFPRLQMSSGVKRKFGLIYGAEGQHIGSSLSLGLGHSLSSSDSKGSSATVCTVASSSKETDAESSRDFGFEFDLNLGYEKIPALEKEKPASLPEIDLELSLYTGSPESEITEISSGPPTVQVRKELMPPLPTAHMFQNLSSSSAGTTTSSTVSCTSGITKKLRSSNTKTCQVEGCKKGARGASGRCISHGGGRRCQRTGCPKGAEGRTPYCKAHGGGRRCEYLGCTKSAEGRTDFCIGHGGGRRCGHDGCTKAARGKSGLCIRHGGGKRCRKDGCSRSAEGLSGLCISHGGGRRCQFPGGCSKGAQGSTAFCKAHGGGKRCTYPGCGKGAEGSTPFCKGHGGGKRCLFEGGGVCTKSVHGGTNFCVAHGGGKRCAVPECTRSARGKTAFCVRHGGGKRCTASGCEKSAQGSTDFCKAHGSGKGCSWGHSRNIGDVPCTAFARGRTGLCALHNSVVQDKRVHGGAVVAPIVGELVVKRPRKTNESALTADDASMDLTSNASDAMTGFEFQSSSQYNARESGFFPAVSQVTVPEGRVHGGSLMAILNGGSSLGHPDSKESPMTPQAWI</sequence>
<dbReference type="PANTHER" id="PTHR31827">
    <property type="entry name" value="EMB|CAB89363.1"/>
    <property type="match status" value="1"/>
</dbReference>
<dbReference type="STRING" id="22663.A0A218XKC1"/>
<reference evidence="3" key="2">
    <citation type="submission" date="2017-06" db="EMBL/GenBank/DDBJ databases">
        <title>The pomegranate genome and the genomics of punicalagin biosynthesis.</title>
        <authorList>
            <person name="Xu C."/>
        </authorList>
    </citation>
    <scope>NUCLEOTIDE SEQUENCE [LARGE SCALE GENOMIC DNA]</scope>
    <source>
        <tissue evidence="3">Fresh leaf</tissue>
    </source>
</reference>
<dbReference type="Proteomes" id="UP000197138">
    <property type="component" value="Unassembled WGS sequence"/>
</dbReference>
<protein>
    <recommendedName>
        <fullName evidence="2">WRKY19-like zinc finger domain-containing protein</fullName>
    </recommendedName>
</protein>
<proteinExistence type="predicted"/>
<reference evidence="5" key="1">
    <citation type="journal article" date="2017" name="Plant J.">
        <title>The pomegranate (Punica granatum L.) genome and the genomics of punicalagin biosynthesis.</title>
        <authorList>
            <person name="Qin G."/>
            <person name="Xu C."/>
            <person name="Ming R."/>
            <person name="Tang H."/>
            <person name="Guyot R."/>
            <person name="Kramer E.M."/>
            <person name="Hu Y."/>
            <person name="Yi X."/>
            <person name="Qi Y."/>
            <person name="Xu X."/>
            <person name="Gao Z."/>
            <person name="Pan H."/>
            <person name="Jian J."/>
            <person name="Tian Y."/>
            <person name="Yue Z."/>
            <person name="Xu Y."/>
        </authorList>
    </citation>
    <scope>NUCLEOTIDE SEQUENCE [LARGE SCALE GENOMIC DNA]</scope>
    <source>
        <strain evidence="5">cv. Dabenzi</strain>
    </source>
</reference>
<evidence type="ECO:0000259" key="2">
    <source>
        <dbReference type="Pfam" id="PF24906"/>
    </source>
</evidence>
<dbReference type="AlphaFoldDB" id="A0A218XKC1"/>
<comment type="caution">
    <text evidence="3">The sequence shown here is derived from an EMBL/GenBank/DDBJ whole genome shotgun (WGS) entry which is preliminary data.</text>
</comment>
<feature type="domain" description="WRKY19-like zinc finger" evidence="2">
    <location>
        <begin position="306"/>
        <end position="330"/>
    </location>
</feature>
<feature type="domain" description="WRKY19-like zinc finger" evidence="2">
    <location>
        <begin position="256"/>
        <end position="280"/>
    </location>
</feature>
<evidence type="ECO:0000313" key="3">
    <source>
        <dbReference type="EMBL" id="OWM85268.1"/>
    </source>
</evidence>
<reference evidence="4 6" key="3">
    <citation type="submission" date="2017-11" db="EMBL/GenBank/DDBJ databases">
        <title>De-novo sequencing of pomegranate (Punica granatum L.) genome.</title>
        <authorList>
            <person name="Akparov Z."/>
            <person name="Amiraslanov A."/>
            <person name="Hajiyeva S."/>
            <person name="Abbasov M."/>
            <person name="Kaur K."/>
            <person name="Hamwieh A."/>
            <person name="Solovyev V."/>
            <person name="Salamov A."/>
            <person name="Braich B."/>
            <person name="Kosarev P."/>
            <person name="Mahmoud A."/>
            <person name="Hajiyev E."/>
            <person name="Babayeva S."/>
            <person name="Izzatullayeva V."/>
            <person name="Mammadov A."/>
            <person name="Mammadov A."/>
            <person name="Sharifova S."/>
            <person name="Ojaghi J."/>
            <person name="Eynullazada K."/>
            <person name="Bayramov B."/>
            <person name="Abdulazimova A."/>
            <person name="Shahmuradov I."/>
        </authorList>
    </citation>
    <scope>NUCLEOTIDE SEQUENCE [LARGE SCALE GENOMIC DNA]</scope>
    <source>
        <strain evidence="4">AG2017</strain>
        <strain evidence="6">cv. AG2017</strain>
        <tissue evidence="4">Leaf</tissue>
    </source>
</reference>
<feature type="domain" description="WRKY19-like zinc finger" evidence="2">
    <location>
        <begin position="410"/>
        <end position="434"/>
    </location>
</feature>
<dbReference type="Proteomes" id="UP000233551">
    <property type="component" value="Unassembled WGS sequence"/>
</dbReference>
<keyword evidence="6" id="KW-1185">Reference proteome</keyword>
<feature type="domain" description="WRKY19-like zinc finger" evidence="2">
    <location>
        <begin position="207"/>
        <end position="230"/>
    </location>
</feature>
<feature type="region of interest" description="Disordered" evidence="1">
    <location>
        <begin position="586"/>
        <end position="605"/>
    </location>
</feature>
<dbReference type="InterPro" id="IPR056866">
    <property type="entry name" value="Znf_WRKY19"/>
</dbReference>
<accession>A0A218XKC1</accession>
<evidence type="ECO:0000313" key="6">
    <source>
        <dbReference type="Proteomes" id="UP000233551"/>
    </source>
</evidence>
<evidence type="ECO:0000313" key="4">
    <source>
        <dbReference type="EMBL" id="PKI46281.1"/>
    </source>
</evidence>
<dbReference type="EMBL" id="PGOL01002654">
    <property type="protein sequence ID" value="PKI46281.1"/>
    <property type="molecule type" value="Genomic_DNA"/>
</dbReference>